<dbReference type="Pfam" id="PF07426">
    <property type="entry name" value="Dynactin_p22"/>
    <property type="match status" value="1"/>
</dbReference>
<dbReference type="GeneID" id="87808291"/>
<dbReference type="EMBL" id="CP086716">
    <property type="protein sequence ID" value="WOO81539.1"/>
    <property type="molecule type" value="Genomic_DNA"/>
</dbReference>
<organism evidence="2 3">
    <name type="scientific">Vanrija pseudolonga</name>
    <dbReference type="NCBI Taxonomy" id="143232"/>
    <lineage>
        <taxon>Eukaryota</taxon>
        <taxon>Fungi</taxon>
        <taxon>Dikarya</taxon>
        <taxon>Basidiomycota</taxon>
        <taxon>Agaricomycotina</taxon>
        <taxon>Tremellomycetes</taxon>
        <taxon>Trichosporonales</taxon>
        <taxon>Trichosporonaceae</taxon>
        <taxon>Vanrija</taxon>
    </lineage>
</organism>
<evidence type="ECO:0000313" key="3">
    <source>
        <dbReference type="Proteomes" id="UP000827549"/>
    </source>
</evidence>
<dbReference type="Proteomes" id="UP000827549">
    <property type="component" value="Chromosome 3"/>
</dbReference>
<evidence type="ECO:0000313" key="2">
    <source>
        <dbReference type="EMBL" id="WOO81539.1"/>
    </source>
</evidence>
<name>A0AAF1BM17_9TREE</name>
<dbReference type="GO" id="GO:0005869">
    <property type="term" value="C:dynactin complex"/>
    <property type="evidence" value="ECO:0007669"/>
    <property type="project" value="InterPro"/>
</dbReference>
<dbReference type="RefSeq" id="XP_062627571.1">
    <property type="nucleotide sequence ID" value="XM_062771587.1"/>
</dbReference>
<dbReference type="PANTHER" id="PTHR28360:SF1">
    <property type="entry name" value="DYNACTIN SUBUNIT 3"/>
    <property type="match status" value="1"/>
</dbReference>
<keyword evidence="3" id="KW-1185">Reference proteome</keyword>
<protein>
    <submittedName>
        <fullName evidence="2">Uncharacterized protein</fullName>
    </submittedName>
</protein>
<dbReference type="GO" id="GO:0061640">
    <property type="term" value="P:cytoskeleton-dependent cytokinesis"/>
    <property type="evidence" value="ECO:0007669"/>
    <property type="project" value="InterPro"/>
</dbReference>
<proteinExistence type="predicted"/>
<gene>
    <name evidence="2" type="ORF">LOC62_03G005060</name>
</gene>
<evidence type="ECO:0000256" key="1">
    <source>
        <dbReference type="SAM" id="MobiDB-lite"/>
    </source>
</evidence>
<reference evidence="2" key="1">
    <citation type="submission" date="2023-10" db="EMBL/GenBank/DDBJ databases">
        <authorList>
            <person name="Noh H."/>
        </authorList>
    </citation>
    <scope>NUCLEOTIDE SEQUENCE</scope>
    <source>
        <strain evidence="2">DUCC4014</strain>
    </source>
</reference>
<feature type="compositionally biased region" description="Basic and acidic residues" evidence="1">
    <location>
        <begin position="67"/>
        <end position="76"/>
    </location>
</feature>
<sequence length="266" mass="28448">MTTPQPDSTAFGFELRVRALEARVGGVPASQLAGLNLSDDGAPAAAAAAEPTDAVSRARQRARRRPVKEQQPHDADADAAPEPLTARVSALVAKLEAVVGSNPALKQFYDNYDAYAPLLRLSLPDETEEEEEGAEGDNNAAVQPRDLLPVGAKAAMVLEAKADIVDAERGLREIGLLDGRGVAGAGELEDIVALKPALVKGQATLHRRQKDVGEIRADVAALVSRYTEFTTTVSDLFVDVHEQLVEIEEVVARAERARRNEVAGRY</sequence>
<accession>A0AAF1BM17</accession>
<dbReference type="PANTHER" id="PTHR28360">
    <property type="entry name" value="DYNACTIN SUBUNIT 3"/>
    <property type="match status" value="1"/>
</dbReference>
<feature type="region of interest" description="Disordered" evidence="1">
    <location>
        <begin position="32"/>
        <end position="82"/>
    </location>
</feature>
<dbReference type="InterPro" id="IPR009991">
    <property type="entry name" value="DCTN3"/>
</dbReference>
<dbReference type="AlphaFoldDB" id="A0AAF1BM17"/>